<feature type="transmembrane region" description="Helical" evidence="1">
    <location>
        <begin position="203"/>
        <end position="221"/>
    </location>
</feature>
<dbReference type="AlphaFoldDB" id="A0A5D0RM89"/>
<proteinExistence type="predicted"/>
<name>A0A5D0RM89_9RHOB</name>
<gene>
    <name evidence="2" type="ORF">FVF75_08090</name>
</gene>
<dbReference type="GO" id="GO:0010468">
    <property type="term" value="P:regulation of gene expression"/>
    <property type="evidence" value="ECO:0007669"/>
    <property type="project" value="InterPro"/>
</dbReference>
<feature type="transmembrane region" description="Helical" evidence="1">
    <location>
        <begin position="181"/>
        <end position="198"/>
    </location>
</feature>
<protein>
    <submittedName>
        <fullName evidence="2">AbrB family transcriptional regulator</fullName>
    </submittedName>
</protein>
<evidence type="ECO:0000313" key="2">
    <source>
        <dbReference type="EMBL" id="TYB81664.1"/>
    </source>
</evidence>
<comment type="caution">
    <text evidence="2">The sequence shown here is derived from an EMBL/GenBank/DDBJ whole genome shotgun (WGS) entry which is preliminary data.</text>
</comment>
<dbReference type="Pfam" id="PF05145">
    <property type="entry name" value="AbrB"/>
    <property type="match status" value="1"/>
</dbReference>
<evidence type="ECO:0000313" key="3">
    <source>
        <dbReference type="Proteomes" id="UP000322080"/>
    </source>
</evidence>
<dbReference type="InterPro" id="IPR007820">
    <property type="entry name" value="AbrB_fam"/>
</dbReference>
<keyword evidence="1" id="KW-0812">Transmembrane</keyword>
<organism evidence="2 3">
    <name type="scientific">Maritimibacter fusiformis</name>
    <dbReference type="NCBI Taxonomy" id="2603819"/>
    <lineage>
        <taxon>Bacteria</taxon>
        <taxon>Pseudomonadati</taxon>
        <taxon>Pseudomonadota</taxon>
        <taxon>Alphaproteobacteria</taxon>
        <taxon>Rhodobacterales</taxon>
        <taxon>Roseobacteraceae</taxon>
        <taxon>Maritimibacter</taxon>
    </lineage>
</organism>
<dbReference type="PANTHER" id="PTHR38457">
    <property type="entry name" value="REGULATOR ABRB-RELATED"/>
    <property type="match status" value="1"/>
</dbReference>
<dbReference type="EMBL" id="VSIY01000005">
    <property type="protein sequence ID" value="TYB81664.1"/>
    <property type="molecule type" value="Genomic_DNA"/>
</dbReference>
<feature type="transmembrane region" description="Helical" evidence="1">
    <location>
        <begin position="304"/>
        <end position="332"/>
    </location>
</feature>
<sequence length="344" mass="35512">MGPVTKPRLIAVAAACLGTAAFWIAGLPLPLLLGPMTGCLVAALIGLPMQGVGVIGTVMRTILGVAIGASITQETLAALVEYLPTLILIPPFVAAVGAAGYPYLRRVAGLDAPTAFYAAMPGGLQDMLLFGEEAGGDPRALSLIHATRILVIVFVAPFLIAWAYGIDLTAAPGVSAVDVPLGQIALMIVAGLVGWWAAARVRLFGASILGPMILTAALSLAGVIDQRPPAEMIWAAQFFIGLGVGAKYAGITGRELRDFVGAGLVYAVIALAVSGLFVWAAVYLSPAHQLDVLLSFLPGGQGEMVVVAIIAGADLGFVVTHHLLRIVIVIMLSPLVARRLMRGD</sequence>
<dbReference type="RefSeq" id="WP_148377472.1">
    <property type="nucleotide sequence ID" value="NZ_VSIY01000005.1"/>
</dbReference>
<accession>A0A5D0RM89</accession>
<feature type="transmembrane region" description="Helical" evidence="1">
    <location>
        <begin position="263"/>
        <end position="284"/>
    </location>
</feature>
<dbReference type="Proteomes" id="UP000322080">
    <property type="component" value="Unassembled WGS sequence"/>
</dbReference>
<evidence type="ECO:0000256" key="1">
    <source>
        <dbReference type="SAM" id="Phobius"/>
    </source>
</evidence>
<dbReference type="GO" id="GO:0016020">
    <property type="term" value="C:membrane"/>
    <property type="evidence" value="ECO:0007669"/>
    <property type="project" value="InterPro"/>
</dbReference>
<keyword evidence="1" id="KW-0472">Membrane</keyword>
<feature type="transmembrane region" description="Helical" evidence="1">
    <location>
        <begin position="86"/>
        <end position="104"/>
    </location>
</feature>
<keyword evidence="1" id="KW-1133">Transmembrane helix</keyword>
<feature type="transmembrane region" description="Helical" evidence="1">
    <location>
        <begin position="233"/>
        <end position="251"/>
    </location>
</feature>
<reference evidence="2 3" key="1">
    <citation type="submission" date="2019-08" db="EMBL/GenBank/DDBJ databases">
        <title>Identification of a novel species of the genus Boseongicola.</title>
        <authorList>
            <person name="Zhang X.-Q."/>
        </authorList>
    </citation>
    <scope>NUCLEOTIDE SEQUENCE [LARGE SCALE GENOMIC DNA]</scope>
    <source>
        <strain evidence="2 3">HY14</strain>
    </source>
</reference>
<dbReference type="PANTHER" id="PTHR38457:SF1">
    <property type="entry name" value="REGULATOR ABRB-RELATED"/>
    <property type="match status" value="1"/>
</dbReference>
<dbReference type="PIRSF" id="PIRSF038991">
    <property type="entry name" value="Protein_AbrB"/>
    <property type="match status" value="1"/>
</dbReference>
<feature type="transmembrane region" description="Helical" evidence="1">
    <location>
        <begin position="149"/>
        <end position="166"/>
    </location>
</feature>
<keyword evidence="3" id="KW-1185">Reference proteome</keyword>